<protein>
    <recommendedName>
        <fullName evidence="4">GerMN domain-containing protein</fullName>
    </recommendedName>
</protein>
<evidence type="ECO:0008006" key="4">
    <source>
        <dbReference type="Google" id="ProtNLM"/>
    </source>
</evidence>
<evidence type="ECO:0000313" key="2">
    <source>
        <dbReference type="EMBL" id="KAB2810648.1"/>
    </source>
</evidence>
<keyword evidence="1" id="KW-0812">Transmembrane</keyword>
<proteinExistence type="predicted"/>
<accession>A0A7J5DXM6</accession>
<dbReference type="AlphaFoldDB" id="A0A7J5DXM6"/>
<sequence length="320" mass="33667">MSADEDAQLRALLSDAVADVDPADRLGEIRRRTSQRPRRSRRRPLLVVLGAGTATAAVVAITALATDFRDDRDAPVASGPAEYPGAVYFVSSTTLGPRLFREFQPLPASDDVAVRALDALQQMEVDAGPVDGDYGTGWPDGSFTAVSVDDTAITVQVGAVALDAPAGVSPDLATLAVQQAVHTADAAVGRPLPVAFERAGTPVARLLGRPVEQPAVRNTRVEAPVNINDPVEGLEVGAALAVRGQVTPVAAEAVSTVAWELQDESGATQLAGRTDVDAQAWQMTLDVSALPRGRYRIVVWPNHDDPDVSGAVDTRSFVLR</sequence>
<feature type="transmembrane region" description="Helical" evidence="1">
    <location>
        <begin position="45"/>
        <end position="65"/>
    </location>
</feature>
<organism evidence="2 3">
    <name type="scientific">Nocardioides simplex</name>
    <name type="common">Arthrobacter simplex</name>
    <dbReference type="NCBI Taxonomy" id="2045"/>
    <lineage>
        <taxon>Bacteria</taxon>
        <taxon>Bacillati</taxon>
        <taxon>Actinomycetota</taxon>
        <taxon>Actinomycetes</taxon>
        <taxon>Propionibacteriales</taxon>
        <taxon>Nocardioidaceae</taxon>
        <taxon>Pimelobacter</taxon>
    </lineage>
</organism>
<evidence type="ECO:0000313" key="3">
    <source>
        <dbReference type="Proteomes" id="UP000449906"/>
    </source>
</evidence>
<dbReference type="Proteomes" id="UP000449906">
    <property type="component" value="Unassembled WGS sequence"/>
</dbReference>
<comment type="caution">
    <text evidence="2">The sequence shown here is derived from an EMBL/GenBank/DDBJ whole genome shotgun (WGS) entry which is preliminary data.</text>
</comment>
<keyword evidence="1" id="KW-0472">Membrane</keyword>
<keyword evidence="1" id="KW-1133">Transmembrane helix</keyword>
<evidence type="ECO:0000256" key="1">
    <source>
        <dbReference type="SAM" id="Phobius"/>
    </source>
</evidence>
<reference evidence="2 3" key="1">
    <citation type="submission" date="2019-09" db="EMBL/GenBank/DDBJ databases">
        <title>Pimelobacter sp. isolated from Paulinella.</title>
        <authorList>
            <person name="Jeong S.E."/>
        </authorList>
    </citation>
    <scope>NUCLEOTIDE SEQUENCE [LARGE SCALE GENOMIC DNA]</scope>
    <source>
        <strain evidence="2 3">Pch-N</strain>
    </source>
</reference>
<dbReference type="EMBL" id="WBVM01000001">
    <property type="protein sequence ID" value="KAB2810648.1"/>
    <property type="molecule type" value="Genomic_DNA"/>
</dbReference>
<gene>
    <name evidence="2" type="ORF">F9L07_01385</name>
</gene>
<name>A0A7J5DXM6_NOCSI</name>
<dbReference type="RefSeq" id="WP_151577987.1">
    <property type="nucleotide sequence ID" value="NZ_WBVM01000001.1"/>
</dbReference>